<accession>A0A8S5UHE6</accession>
<sequence>MEVVSINTKKEFKKKICLACPPEDHQNEHPLKDFYLSKNPMHKDGKVPWCKTCILKYSLSDSGEIDEEKFKSVLQQIGKPYYKDLISIAINQYKKEHSFMSDDEIKYHGKEIIGIYFTKQNSLRQYQGKSYIDSEKDGFVRKHGIQAIDISIGDTIKQTHEDKHYSDISNFVVTDEIKELFGDGYETLKYKKMYDKYEKLKYNYPLQTSLHQEALATYVRFKVQEEEATALGHVDEAKKWYDAAQSAAEKGKLTPKQLSKEDLQSGVNSICELTKALEQAVDVVKILPNFKYRPNDAVDFTIMCYVNYERDLNGQTQVDYSDVYSFYDRKKAEYIEQNGDPFGIFTDDPTEKNRETVKTFIKLPEDYDELAGDNSGN</sequence>
<organism evidence="1">
    <name type="scientific">Siphoviridae sp. ctZd434</name>
    <dbReference type="NCBI Taxonomy" id="2825559"/>
    <lineage>
        <taxon>Viruses</taxon>
        <taxon>Duplodnaviria</taxon>
        <taxon>Heunggongvirae</taxon>
        <taxon>Uroviricota</taxon>
        <taxon>Caudoviricetes</taxon>
    </lineage>
</organism>
<protein>
    <submittedName>
        <fullName evidence="1">Uncharacterized protein</fullName>
    </submittedName>
</protein>
<name>A0A8S5UHE6_9CAUD</name>
<reference evidence="1" key="1">
    <citation type="journal article" date="2021" name="Proc. Natl. Acad. Sci. U.S.A.">
        <title>A Catalog of Tens of Thousands of Viruses from Human Metagenomes Reveals Hidden Associations with Chronic Diseases.</title>
        <authorList>
            <person name="Tisza M.J."/>
            <person name="Buck C.B."/>
        </authorList>
    </citation>
    <scope>NUCLEOTIDE SEQUENCE</scope>
    <source>
        <strain evidence="1">CtZd434</strain>
    </source>
</reference>
<evidence type="ECO:0000313" key="1">
    <source>
        <dbReference type="EMBL" id="DAF93904.1"/>
    </source>
</evidence>
<dbReference type="EMBL" id="BK016088">
    <property type="protein sequence ID" value="DAF93904.1"/>
    <property type="molecule type" value="Genomic_DNA"/>
</dbReference>
<proteinExistence type="predicted"/>